<keyword evidence="2" id="KW-1133">Transmembrane helix</keyword>
<dbReference type="InterPro" id="IPR004147">
    <property type="entry name" value="ABC1_dom"/>
</dbReference>
<proteinExistence type="inferred from homology"/>
<dbReference type="Proteomes" id="UP000321749">
    <property type="component" value="Unassembled WGS sequence"/>
</dbReference>
<evidence type="ECO:0000259" key="3">
    <source>
        <dbReference type="Pfam" id="PF03109"/>
    </source>
</evidence>
<dbReference type="RefSeq" id="WP_146795184.1">
    <property type="nucleotide sequence ID" value="NZ_BJUU01000012.1"/>
</dbReference>
<evidence type="ECO:0000256" key="1">
    <source>
        <dbReference type="ARBA" id="ARBA00009670"/>
    </source>
</evidence>
<evidence type="ECO:0000313" key="4">
    <source>
        <dbReference type="EMBL" id="GEK80687.1"/>
    </source>
</evidence>
<keyword evidence="5" id="KW-1185">Reference proteome</keyword>
<gene>
    <name evidence="4" type="ORF">ABA31_20380</name>
</gene>
<feature type="domain" description="ABC1 atypical kinase-like" evidence="3">
    <location>
        <begin position="92"/>
        <end position="355"/>
    </location>
</feature>
<dbReference type="CDD" id="cd05121">
    <property type="entry name" value="ABC1_ADCK3-like"/>
    <property type="match status" value="1"/>
</dbReference>
<name>A0AA87UXU4_9MICO</name>
<protein>
    <submittedName>
        <fullName evidence="4">ABC transporter</fullName>
    </submittedName>
</protein>
<comment type="caution">
    <text evidence="4">The sequence shown here is derived from an EMBL/GenBank/DDBJ whole genome shotgun (WGS) entry which is preliminary data.</text>
</comment>
<dbReference type="SUPFAM" id="SSF56112">
    <property type="entry name" value="Protein kinase-like (PK-like)"/>
    <property type="match status" value="1"/>
</dbReference>
<dbReference type="PANTHER" id="PTHR10566">
    <property type="entry name" value="CHAPERONE-ACTIVITY OF BC1 COMPLEX CABC1 -RELATED"/>
    <property type="match status" value="1"/>
</dbReference>
<dbReference type="Pfam" id="PF03109">
    <property type="entry name" value="ABC1"/>
    <property type="match status" value="1"/>
</dbReference>
<organism evidence="4 5">
    <name type="scientific">Agrococcus baldri</name>
    <dbReference type="NCBI Taxonomy" id="153730"/>
    <lineage>
        <taxon>Bacteria</taxon>
        <taxon>Bacillati</taxon>
        <taxon>Actinomycetota</taxon>
        <taxon>Actinomycetes</taxon>
        <taxon>Micrococcales</taxon>
        <taxon>Microbacteriaceae</taxon>
        <taxon>Agrococcus</taxon>
    </lineage>
</organism>
<dbReference type="PANTHER" id="PTHR10566:SF113">
    <property type="entry name" value="PROTEIN ACTIVITY OF BC1 COMPLEX KINASE 7, CHLOROPLASTIC"/>
    <property type="match status" value="1"/>
</dbReference>
<feature type="transmembrane region" description="Helical" evidence="2">
    <location>
        <begin position="518"/>
        <end position="537"/>
    </location>
</feature>
<sequence>MTDASAPRARYRRIMRFAARHVALVWWFELVLPRLGLGALAARGRSARLQRLAQRFHALALELGGLMIKVGQFMSSRLDVLPPEITAELEGLQDEAPAVPFAGIRELAEGELGMPLAQAYTAFEQQPLAAASLGQAHRAGLNAVDTADTGLTDAIVKVQRPGIEAIVDVDLAALRRVARWLSRVHVISDRVDMPALVEEFAETSLQEIDYRHEAANAERFRECFEGDARVRVPQVVWERSTRRVLTLEDVSAIKINDIAGLRAAGIDPAAVAAEFAAVMFDQIFTHGFFHADPHPGNLFVTPRMGGADASGGPGAQWQLTFVDFGMMGEVPASARSGLRRLLIAAAARDGRGLVEGMREVGALLPSADEAVLERAMVRAFERFGGMGVAELREVDEREFRDFAAEFGELLRSMPFQLPEHFLLIARAASLTSGLCSSLDPAFNLWNAVEPYAAQLLRAESGNVVHDVAQRAIASAGLIAHLPTRLDDVLNRIEEGRLAVGAPRVERKLARLERAARRVVSAILFSGLLVAGVLLLAWNPPLGVVLMAASAVPLLHAVLAGILGRRGPD</sequence>
<accession>A0AA87UXU4</accession>
<evidence type="ECO:0000256" key="2">
    <source>
        <dbReference type="SAM" id="Phobius"/>
    </source>
</evidence>
<feature type="transmembrane region" description="Helical" evidence="2">
    <location>
        <begin position="543"/>
        <end position="562"/>
    </location>
</feature>
<keyword evidence="2" id="KW-0812">Transmembrane</keyword>
<dbReference type="InterPro" id="IPR011009">
    <property type="entry name" value="Kinase-like_dom_sf"/>
</dbReference>
<dbReference type="EMBL" id="BJUU01000012">
    <property type="protein sequence ID" value="GEK80687.1"/>
    <property type="molecule type" value="Genomic_DNA"/>
</dbReference>
<keyword evidence="2" id="KW-0472">Membrane</keyword>
<reference evidence="4 5" key="1">
    <citation type="submission" date="2019-07" db="EMBL/GenBank/DDBJ databases">
        <title>Whole genome shotgun sequence of Agrococcus baldri NBRC 103055.</title>
        <authorList>
            <person name="Hosoyama A."/>
            <person name="Uohara A."/>
            <person name="Ohji S."/>
            <person name="Ichikawa N."/>
        </authorList>
    </citation>
    <scope>NUCLEOTIDE SEQUENCE [LARGE SCALE GENOMIC DNA]</scope>
    <source>
        <strain evidence="4 5">NBRC 103055</strain>
    </source>
</reference>
<dbReference type="InterPro" id="IPR050154">
    <property type="entry name" value="UbiB_kinase"/>
</dbReference>
<evidence type="ECO:0000313" key="5">
    <source>
        <dbReference type="Proteomes" id="UP000321749"/>
    </source>
</evidence>
<comment type="similarity">
    <text evidence="1">Belongs to the protein kinase superfamily. ADCK protein kinase family.</text>
</comment>
<dbReference type="AlphaFoldDB" id="A0AA87UXU4"/>